<keyword evidence="5" id="KW-0067">ATP-binding</keyword>
<evidence type="ECO:0000256" key="9">
    <source>
        <dbReference type="ARBA" id="ARBA00047469"/>
    </source>
</evidence>
<keyword evidence="4" id="KW-0547">Nucleotide-binding</keyword>
<keyword evidence="3" id="KW-0436">Ligase</keyword>
<dbReference type="PANTHER" id="PTHR45794:SF1">
    <property type="entry name" value="LEUCINE--TRNA LIGASE, CYTOPLASMIC"/>
    <property type="match status" value="1"/>
</dbReference>
<dbReference type="EMBL" id="JASNQZ010000010">
    <property type="protein sequence ID" value="KAL0952753.1"/>
    <property type="molecule type" value="Genomic_DNA"/>
</dbReference>
<dbReference type="CDD" id="cd07959">
    <property type="entry name" value="Anticodon_Ia_Leu_AEc"/>
    <property type="match status" value="1"/>
</dbReference>
<keyword evidence="14" id="KW-1185">Reference proteome</keyword>
<dbReference type="InterPro" id="IPR004493">
    <property type="entry name" value="Leu-tRNA-synth_Ia_arc/euk"/>
</dbReference>
<evidence type="ECO:0000313" key="14">
    <source>
        <dbReference type="Proteomes" id="UP001556367"/>
    </source>
</evidence>
<evidence type="ECO:0000256" key="8">
    <source>
        <dbReference type="ARBA" id="ARBA00030520"/>
    </source>
</evidence>
<feature type="domain" description="Aminoacyl-tRNA synthetase class Ia" evidence="10">
    <location>
        <begin position="222"/>
        <end position="784"/>
    </location>
</feature>
<evidence type="ECO:0000256" key="6">
    <source>
        <dbReference type="ARBA" id="ARBA00022917"/>
    </source>
</evidence>
<dbReference type="Gene3D" id="3.40.50.620">
    <property type="entry name" value="HUPs"/>
    <property type="match status" value="2"/>
</dbReference>
<dbReference type="InterPro" id="IPR013155">
    <property type="entry name" value="M/V/L/I-tRNA-synth_anticd-bd"/>
</dbReference>
<dbReference type="Pfam" id="PF00133">
    <property type="entry name" value="tRNA-synt_1"/>
    <property type="match status" value="2"/>
</dbReference>
<dbReference type="PANTHER" id="PTHR45794">
    <property type="entry name" value="LEUCYL-TRNA SYNTHETASE"/>
    <property type="match status" value="1"/>
</dbReference>
<dbReference type="NCBIfam" id="TIGR00395">
    <property type="entry name" value="leuS_arch"/>
    <property type="match status" value="1"/>
</dbReference>
<dbReference type="InterPro" id="IPR002300">
    <property type="entry name" value="aa-tRNA-synth_Ia"/>
</dbReference>
<dbReference type="InterPro" id="IPR014729">
    <property type="entry name" value="Rossmann-like_a/b/a_fold"/>
</dbReference>
<dbReference type="Gene3D" id="3.90.740.10">
    <property type="entry name" value="Valyl/Leucyl/Isoleucyl-tRNA synthetase, editing domain"/>
    <property type="match status" value="1"/>
</dbReference>
<keyword evidence="7" id="KW-0030">Aminoacyl-tRNA synthetase</keyword>
<evidence type="ECO:0000256" key="4">
    <source>
        <dbReference type="ARBA" id="ARBA00022741"/>
    </source>
</evidence>
<evidence type="ECO:0000313" key="13">
    <source>
        <dbReference type="EMBL" id="KAL0952753.1"/>
    </source>
</evidence>
<organism evidence="13 14">
    <name type="scientific">Hohenbuehelia grisea</name>
    <dbReference type="NCBI Taxonomy" id="104357"/>
    <lineage>
        <taxon>Eukaryota</taxon>
        <taxon>Fungi</taxon>
        <taxon>Dikarya</taxon>
        <taxon>Basidiomycota</taxon>
        <taxon>Agaricomycotina</taxon>
        <taxon>Agaricomycetes</taxon>
        <taxon>Agaricomycetidae</taxon>
        <taxon>Agaricales</taxon>
        <taxon>Pleurotineae</taxon>
        <taxon>Pleurotaceae</taxon>
        <taxon>Hohenbuehelia</taxon>
    </lineage>
</organism>
<dbReference type="SUPFAM" id="SSF52374">
    <property type="entry name" value="Nucleotidylyl transferase"/>
    <property type="match status" value="1"/>
</dbReference>
<accession>A0ABR3JB99</accession>
<proteinExistence type="inferred from homology"/>
<feature type="domain" description="Leucine--tRNA ligase RagD-binding" evidence="12">
    <location>
        <begin position="977"/>
        <end position="1041"/>
    </location>
</feature>
<dbReference type="InterPro" id="IPR009080">
    <property type="entry name" value="tRNAsynth_Ia_anticodon-bd"/>
</dbReference>
<dbReference type="SUPFAM" id="SSF47323">
    <property type="entry name" value="Anticodon-binding domain of a subclass of class I aminoacyl-tRNA synthetases"/>
    <property type="match status" value="1"/>
</dbReference>
<evidence type="ECO:0000259" key="12">
    <source>
        <dbReference type="Pfam" id="PF24810"/>
    </source>
</evidence>
<dbReference type="SUPFAM" id="SSF50677">
    <property type="entry name" value="ValRS/IleRS/LeuRS editing domain"/>
    <property type="match status" value="1"/>
</dbReference>
<dbReference type="InterPro" id="IPR055416">
    <property type="entry name" value="RBD_LARS1"/>
</dbReference>
<evidence type="ECO:0000259" key="11">
    <source>
        <dbReference type="Pfam" id="PF08264"/>
    </source>
</evidence>
<evidence type="ECO:0000256" key="7">
    <source>
        <dbReference type="ARBA" id="ARBA00023146"/>
    </source>
</evidence>
<comment type="catalytic activity">
    <reaction evidence="9">
        <text>tRNA(Leu) + L-leucine + ATP = L-leucyl-tRNA(Leu) + AMP + diphosphate</text>
        <dbReference type="Rhea" id="RHEA:11688"/>
        <dbReference type="Rhea" id="RHEA-COMP:9613"/>
        <dbReference type="Rhea" id="RHEA-COMP:9622"/>
        <dbReference type="ChEBI" id="CHEBI:30616"/>
        <dbReference type="ChEBI" id="CHEBI:33019"/>
        <dbReference type="ChEBI" id="CHEBI:57427"/>
        <dbReference type="ChEBI" id="CHEBI:78442"/>
        <dbReference type="ChEBI" id="CHEBI:78494"/>
        <dbReference type="ChEBI" id="CHEBI:456215"/>
        <dbReference type="EC" id="6.1.1.4"/>
    </reaction>
</comment>
<dbReference type="Pfam" id="PF24810">
    <property type="entry name" value="RBD_LARS1"/>
    <property type="match status" value="1"/>
</dbReference>
<keyword evidence="6" id="KW-0648">Protein biosynthesis</keyword>
<evidence type="ECO:0000256" key="2">
    <source>
        <dbReference type="ARBA" id="ARBA00013164"/>
    </source>
</evidence>
<reference evidence="14" key="1">
    <citation type="submission" date="2024-06" db="EMBL/GenBank/DDBJ databases">
        <title>Multi-omics analyses provide insights into the biosynthesis of the anticancer antibiotic pleurotin in Hohenbuehelia grisea.</title>
        <authorList>
            <person name="Weaver J.A."/>
            <person name="Alberti F."/>
        </authorList>
    </citation>
    <scope>NUCLEOTIDE SEQUENCE [LARGE SCALE GENOMIC DNA]</scope>
    <source>
        <strain evidence="14">T-177</strain>
    </source>
</reference>
<sequence length="1108" mass="125295">MSQTLELAQTGKRDYLKSFEKQYQERWQNEKVFQVNAPTPEEVKGLSKAEIQEKFPKWFGNFPFPYMNGSLHLGHAFTISKIEFGAGYQRMLGKRVLFPHGFHVTGMPIKASADKIIREMELFGPDFEKYEQTHLEAEEHDAVGTTPVETSDAPGQVAAEHVTAAIERDKSKAKKGKLQAKSTGHTYQFQIMESIGVPRSEIKKFADTQYWLTYFPPIAIADNNSFGSRIDWRRTFLTTPANPYYDSFVRWQMNKLHKLGKIKFGERYTIYSPKDGQPCMDHDRQDGEGLGPQEYTAIKMKVLEWSDAAKAELESKLGGRDVFLVAATLRPETMYGQTNCFVGTAIKYGVFAVNDKEAYLCTYRAARNMAFQGALTPRGEVKQLTEIDGTKIVGTRIKAPFAINPEVYVLPMDNVLPTKGTGVVTSVPSDSPDDFQTLTDLRKKPEFYKIKAEWAAIDPVPVISTPTYGDMTAPAIVKQLKIQSQKDTKQLAEAKEIAYKEGFYNGTMLVGEFKGEAVADAKQKVREQMIAANDAFAYAEPEGLIVSRSADECVVALMDQWYLDYGEEEWRAQVEAWVAKMQLYSVETRHSFEKTLAWLNKWACARTYGLGSFLPWDPQFLVESLSDSTIYMCYYTVAQLLHEDSIDGSKPGPLGVTPEQLTDEIWEYIFANGPFPSSSPLPKEKADALKHEYEYFYPLDIRSSAKDLVPNHLTFALYNHVALLPEDKWPLSIRTNGHLLLNGKKMSKSTGNSMTLRDAIEKFGADATRLSLADAGDGVEDANFDEKTANANILRVHTLLGWCEDMVKDESKLRHGPKDSYHDKVFEHEVNELINITQSHYEATNYKDALKYGFYELQTARDWYREVTADIGMHADLVNYWMRAAALLVTPVAPHFAEHIWSGILKQPQSIQFALWPTPKEPVDRSIIESGQYMRGMIKTIRDAEVTLLKMLSKAKGKNTGLPPFDPKKPKSVRIYVATTFPEWQDICVGLVKEAYSEEADKVDDAKVKELLIQRGLIKDKRAMPFIQAFKKRMAQFGAQTAFRRALPFSEGAILKEVIPYLKKSLNLVDADVFSVEEARQREGEAGFTKSIIDMSEPGTPAFEYRNV</sequence>
<dbReference type="EC" id="6.1.1.4" evidence="2"/>
<dbReference type="Pfam" id="PF08264">
    <property type="entry name" value="Anticodon_1"/>
    <property type="match status" value="1"/>
</dbReference>
<dbReference type="Gene3D" id="1.10.730.10">
    <property type="entry name" value="Isoleucyl-tRNA Synthetase, Domain 1"/>
    <property type="match status" value="1"/>
</dbReference>
<feature type="domain" description="Methionyl/Valyl/Leucyl/Isoleucyl-tRNA synthetase anticodon-binding" evidence="11">
    <location>
        <begin position="823"/>
        <end position="944"/>
    </location>
</feature>
<evidence type="ECO:0000256" key="1">
    <source>
        <dbReference type="ARBA" id="ARBA00005594"/>
    </source>
</evidence>
<name>A0ABR3JB99_9AGAR</name>
<evidence type="ECO:0000256" key="5">
    <source>
        <dbReference type="ARBA" id="ARBA00022840"/>
    </source>
</evidence>
<protein>
    <recommendedName>
        <fullName evidence="2">leucine--tRNA ligase</fullName>
        <ecNumber evidence="2">6.1.1.4</ecNumber>
    </recommendedName>
    <alternativeName>
        <fullName evidence="8">Leucyl-tRNA synthetase</fullName>
    </alternativeName>
</protein>
<evidence type="ECO:0000256" key="3">
    <source>
        <dbReference type="ARBA" id="ARBA00022598"/>
    </source>
</evidence>
<dbReference type="Proteomes" id="UP001556367">
    <property type="component" value="Unassembled WGS sequence"/>
</dbReference>
<gene>
    <name evidence="13" type="ORF">HGRIS_006982</name>
</gene>
<feature type="domain" description="Aminoacyl-tRNA synthetase class Ia" evidence="10">
    <location>
        <begin position="52"/>
        <end position="118"/>
    </location>
</feature>
<dbReference type="InterPro" id="IPR009008">
    <property type="entry name" value="Val/Leu/Ile-tRNA-synth_edit"/>
</dbReference>
<comment type="caution">
    <text evidence="13">The sequence shown here is derived from an EMBL/GenBank/DDBJ whole genome shotgun (WGS) entry which is preliminary data.</text>
</comment>
<evidence type="ECO:0000259" key="10">
    <source>
        <dbReference type="Pfam" id="PF00133"/>
    </source>
</evidence>
<comment type="similarity">
    <text evidence="1">Belongs to the class-I aminoacyl-tRNA synthetase family.</text>
</comment>